<accession>A0A4Y6UV18</accession>
<keyword evidence="2" id="KW-0677">Repeat</keyword>
<evidence type="ECO:0000256" key="1">
    <source>
        <dbReference type="ARBA" id="ARBA00022614"/>
    </source>
</evidence>
<dbReference type="KEGG" id="saca:FFV09_05780"/>
<dbReference type="InterPro" id="IPR032675">
    <property type="entry name" value="LRR_dom_sf"/>
</dbReference>
<dbReference type="AlphaFoldDB" id="A0A4Y6UV18"/>
<dbReference type="EMBL" id="CP041217">
    <property type="protein sequence ID" value="QDH20408.1"/>
    <property type="molecule type" value="Genomic_DNA"/>
</dbReference>
<name>A0A4Y6UV18_SACBS</name>
<dbReference type="GO" id="GO:0005737">
    <property type="term" value="C:cytoplasm"/>
    <property type="evidence" value="ECO:0007669"/>
    <property type="project" value="TreeGrafter"/>
</dbReference>
<sequence length="345" mass="39263">MHIANDPYGEAYTRLIDYAMERCETFSLMDTRGPEGPEYDIPPAFALPIVEELKPFLAGEKWVETKYGTHKKSFPYDLTVYVWKCGPEAAAILKKHTDHLLGWLGGKLPEDLCFQTADGEDWLWTVTHEGYRELRVTKEEAESLKETLRGTMLVDPESPPSAEELFEAALYHGADRLEFTGIGMAKLLPRLHELQDLRILNLFDPDIDVLPDELFDLPLLTEVSIMTSNLHGIPASIGRALKLEELSIYNGSHPQPSQYPEWTVPAPEQLKLTFLPKEIGQLERLRALHITYSGLRDLPGELANLKRLQYLSVDNHRIESRPSVLNKLRHARNIAFRPNGSPREM</sequence>
<organism evidence="3 4">
    <name type="scientific">Saccharibacillus brassicae</name>
    <dbReference type="NCBI Taxonomy" id="2583377"/>
    <lineage>
        <taxon>Bacteria</taxon>
        <taxon>Bacillati</taxon>
        <taxon>Bacillota</taxon>
        <taxon>Bacilli</taxon>
        <taxon>Bacillales</taxon>
        <taxon>Paenibacillaceae</taxon>
        <taxon>Saccharibacillus</taxon>
    </lineage>
</organism>
<evidence type="ECO:0000313" key="4">
    <source>
        <dbReference type="Proteomes" id="UP000316968"/>
    </source>
</evidence>
<proteinExistence type="predicted"/>
<evidence type="ECO:0000313" key="3">
    <source>
        <dbReference type="EMBL" id="QDH20408.1"/>
    </source>
</evidence>
<protein>
    <submittedName>
        <fullName evidence="3">Leucine-rich repeat domain-containing protein</fullName>
    </submittedName>
</protein>
<dbReference type="Gene3D" id="3.80.10.10">
    <property type="entry name" value="Ribonuclease Inhibitor"/>
    <property type="match status" value="1"/>
</dbReference>
<dbReference type="SUPFAM" id="SSF52058">
    <property type="entry name" value="L domain-like"/>
    <property type="match status" value="1"/>
</dbReference>
<gene>
    <name evidence="3" type="ORF">FFV09_05780</name>
</gene>
<dbReference type="OrthoDB" id="268235at2"/>
<dbReference type="PANTHER" id="PTHR48051">
    <property type="match status" value="1"/>
</dbReference>
<dbReference type="Proteomes" id="UP000316968">
    <property type="component" value="Chromosome"/>
</dbReference>
<keyword evidence="4" id="KW-1185">Reference proteome</keyword>
<evidence type="ECO:0000256" key="2">
    <source>
        <dbReference type="ARBA" id="ARBA00022737"/>
    </source>
</evidence>
<dbReference type="InterPro" id="IPR050216">
    <property type="entry name" value="LRR_domain-containing"/>
</dbReference>
<dbReference type="PANTHER" id="PTHR48051:SF1">
    <property type="entry name" value="RAS SUPPRESSOR PROTEIN 1"/>
    <property type="match status" value="1"/>
</dbReference>
<dbReference type="RefSeq" id="WP_141446896.1">
    <property type="nucleotide sequence ID" value="NZ_CP041217.1"/>
</dbReference>
<reference evidence="3 4" key="1">
    <citation type="submission" date="2019-06" db="EMBL/GenBank/DDBJ databases">
        <title>Saccharibacillus brassicae sp. nov., an endophytic bacterium isolated from Chinese cabbage seeds (Brassica pekinensis).</title>
        <authorList>
            <person name="Jiang L."/>
            <person name="Lee J."/>
            <person name="Kim S.W."/>
        </authorList>
    </citation>
    <scope>NUCLEOTIDE SEQUENCE [LARGE SCALE GENOMIC DNA]</scope>
    <source>
        <strain evidence="4">KCTC 43072 / ATSA2</strain>
    </source>
</reference>
<keyword evidence="1" id="KW-0433">Leucine-rich repeat</keyword>